<keyword evidence="1" id="KW-1133">Transmembrane helix</keyword>
<evidence type="ECO:0000256" key="1">
    <source>
        <dbReference type="SAM" id="Phobius"/>
    </source>
</evidence>
<accession>A0A8S1L3Y4</accession>
<feature type="transmembrane region" description="Helical" evidence="1">
    <location>
        <begin position="123"/>
        <end position="147"/>
    </location>
</feature>
<organism evidence="2 3">
    <name type="scientific">Paramecium primaurelia</name>
    <dbReference type="NCBI Taxonomy" id="5886"/>
    <lineage>
        <taxon>Eukaryota</taxon>
        <taxon>Sar</taxon>
        <taxon>Alveolata</taxon>
        <taxon>Ciliophora</taxon>
        <taxon>Intramacronucleata</taxon>
        <taxon>Oligohymenophorea</taxon>
        <taxon>Peniculida</taxon>
        <taxon>Parameciidae</taxon>
        <taxon>Paramecium</taxon>
    </lineage>
</organism>
<comment type="caution">
    <text evidence="2">The sequence shown here is derived from an EMBL/GenBank/DDBJ whole genome shotgun (WGS) entry which is preliminary data.</text>
</comment>
<reference evidence="2" key="1">
    <citation type="submission" date="2021-01" db="EMBL/GenBank/DDBJ databases">
        <authorList>
            <consortium name="Genoscope - CEA"/>
            <person name="William W."/>
        </authorList>
    </citation>
    <scope>NUCLEOTIDE SEQUENCE</scope>
</reference>
<dbReference type="OMA" id="LIWMVSR"/>
<dbReference type="EMBL" id="CAJJDM010000029">
    <property type="protein sequence ID" value="CAD8060303.1"/>
    <property type="molecule type" value="Genomic_DNA"/>
</dbReference>
<proteinExistence type="predicted"/>
<evidence type="ECO:0000313" key="3">
    <source>
        <dbReference type="Proteomes" id="UP000688137"/>
    </source>
</evidence>
<keyword evidence="3" id="KW-1185">Reference proteome</keyword>
<dbReference type="Proteomes" id="UP000688137">
    <property type="component" value="Unassembled WGS sequence"/>
</dbReference>
<evidence type="ECO:0000313" key="2">
    <source>
        <dbReference type="EMBL" id="CAD8060303.1"/>
    </source>
</evidence>
<dbReference type="AlphaFoldDB" id="A0A8S1L3Y4"/>
<name>A0A8S1L3Y4_PARPR</name>
<sequence length="152" mass="17463">MIDDEEQNERIITKYRDTLRDVGLMNLGFGSMFLLMSINKSFYENDECIFLREQGLDFGIALLVLSTLQLSFFFVIHRMEIKMVQEVFSFLTGSTFLMGLIFFVLLSYGIYKGEPCGALRILSIVYIVLVLFSLFCFGLILCCVIILSANER</sequence>
<protein>
    <submittedName>
        <fullName evidence="2">Uncharacterized protein</fullName>
    </submittedName>
</protein>
<keyword evidence="1" id="KW-0812">Transmembrane</keyword>
<keyword evidence="1" id="KW-0472">Membrane</keyword>
<feature type="transmembrane region" description="Helical" evidence="1">
    <location>
        <begin position="88"/>
        <end position="111"/>
    </location>
</feature>
<feature type="transmembrane region" description="Helical" evidence="1">
    <location>
        <begin position="21"/>
        <end position="38"/>
    </location>
</feature>
<gene>
    <name evidence="2" type="ORF">PPRIM_AZ9-3.1.T0300067</name>
</gene>
<feature type="transmembrane region" description="Helical" evidence="1">
    <location>
        <begin position="58"/>
        <end position="76"/>
    </location>
</feature>